<proteinExistence type="predicted"/>
<dbReference type="Proteomes" id="UP000834611">
    <property type="component" value="Unassembled WGS sequence"/>
</dbReference>
<sequence>MGLDIYFFANENDDRILALSEEDYEPDASIDIEVGYFRKVNALIQWAESHIGPVKNCKKIPLMQAHLLALRRDLEALTPENCMTQFPTASGFFFGSTAYDEMYWSDVDEIKGWLDTILDTFDFELNTLFFWAWW</sequence>
<evidence type="ECO:0000313" key="1">
    <source>
        <dbReference type="EMBL" id="CAB5689362.1"/>
    </source>
</evidence>
<accession>A0A9N8GWR7</accession>
<protein>
    <submittedName>
        <fullName evidence="1">Uncharacterized protein</fullName>
    </submittedName>
</protein>
<dbReference type="RefSeq" id="WP_226617051.1">
    <property type="nucleotide sequence ID" value="NZ_AP022372.1"/>
</dbReference>
<dbReference type="EMBL" id="CAHPSF010000003">
    <property type="protein sequence ID" value="CAB5689362.1"/>
    <property type="molecule type" value="Genomic_DNA"/>
</dbReference>
<reference evidence="1" key="1">
    <citation type="submission" date="2020-05" db="EMBL/GenBank/DDBJ databases">
        <authorList>
            <person name="Delgado-Blas J."/>
        </authorList>
    </citation>
    <scope>NUCLEOTIDE SEQUENCE</scope>
    <source>
        <strain evidence="1">BB1453</strain>
    </source>
</reference>
<organism evidence="1 2">
    <name type="scientific">Providencia rettgeri</name>
    <dbReference type="NCBI Taxonomy" id="587"/>
    <lineage>
        <taxon>Bacteria</taxon>
        <taxon>Pseudomonadati</taxon>
        <taxon>Pseudomonadota</taxon>
        <taxon>Gammaproteobacteria</taxon>
        <taxon>Enterobacterales</taxon>
        <taxon>Morganellaceae</taxon>
        <taxon>Providencia</taxon>
    </lineage>
</organism>
<gene>
    <name evidence="1" type="ORF">GHA_01801</name>
</gene>
<comment type="caution">
    <text evidence="1">The sequence shown here is derived from an EMBL/GenBank/DDBJ whole genome shotgun (WGS) entry which is preliminary data.</text>
</comment>
<name>A0A9N8GWR7_PRORE</name>
<dbReference type="AlphaFoldDB" id="A0A9N8GWR7"/>
<evidence type="ECO:0000313" key="2">
    <source>
        <dbReference type="Proteomes" id="UP000834611"/>
    </source>
</evidence>